<evidence type="ECO:0000313" key="3">
    <source>
        <dbReference type="Proteomes" id="UP000077115"/>
    </source>
</evidence>
<dbReference type="EMBL" id="DS022312">
    <property type="protein sequence ID" value="OAJ44614.1"/>
    <property type="molecule type" value="Genomic_DNA"/>
</dbReference>
<dbReference type="STRING" id="403673.A0A177WY85"/>
<feature type="compositionally biased region" description="Basic and acidic residues" evidence="1">
    <location>
        <begin position="19"/>
        <end position="42"/>
    </location>
</feature>
<feature type="region of interest" description="Disordered" evidence="1">
    <location>
        <begin position="14"/>
        <end position="43"/>
    </location>
</feature>
<dbReference type="AlphaFoldDB" id="A0A177WY85"/>
<evidence type="ECO:0000313" key="2">
    <source>
        <dbReference type="EMBL" id="OAJ44614.1"/>
    </source>
</evidence>
<reference evidence="2 3" key="2">
    <citation type="submission" date="2016-05" db="EMBL/GenBank/DDBJ databases">
        <title>Lineage-specific infection strategies underlie the spectrum of fungal disease in amphibians.</title>
        <authorList>
            <person name="Cuomo C.A."/>
            <person name="Farrer R.A."/>
            <person name="James T."/>
            <person name="Longcore J."/>
            <person name="Birren B."/>
        </authorList>
    </citation>
    <scope>NUCLEOTIDE SEQUENCE [LARGE SCALE GENOMIC DNA]</scope>
    <source>
        <strain evidence="2 3">JEL423</strain>
    </source>
</reference>
<evidence type="ECO:0000256" key="1">
    <source>
        <dbReference type="SAM" id="MobiDB-lite"/>
    </source>
</evidence>
<dbReference type="VEuPathDB" id="FungiDB:BDEG_27816"/>
<protein>
    <submittedName>
        <fullName evidence="2">Uncharacterized protein</fullName>
    </submittedName>
</protein>
<organism evidence="2 3">
    <name type="scientific">Batrachochytrium dendrobatidis (strain JEL423)</name>
    <dbReference type="NCBI Taxonomy" id="403673"/>
    <lineage>
        <taxon>Eukaryota</taxon>
        <taxon>Fungi</taxon>
        <taxon>Fungi incertae sedis</taxon>
        <taxon>Chytridiomycota</taxon>
        <taxon>Chytridiomycota incertae sedis</taxon>
        <taxon>Chytridiomycetes</taxon>
        <taxon>Rhizophydiales</taxon>
        <taxon>Rhizophydiales incertae sedis</taxon>
        <taxon>Batrachochytrium</taxon>
    </lineage>
</organism>
<sequence>MIHNYTTTHIQDIPITNAHNDDNHDNDDVQRSRLRRSQDSHKTVPKKLPITIVPSTTVLESAHCALPGFPYSLGSTDPCPTAVHTEPFSTSVFKICTRGRFTRIHIQSFHTNLHALLLVKPLYLVRRSSMGSTLERHPFSGLVHSAGQGIYFPEASNHSLYLIKLILSFCYPEGNFGGNQLLDGSISLSPLYPNSTIDLHVRTATSLHQSFLWLHPIQA</sequence>
<dbReference type="Proteomes" id="UP000077115">
    <property type="component" value="Unassembled WGS sequence"/>
</dbReference>
<gene>
    <name evidence="2" type="ORF">BDEG_27816</name>
</gene>
<name>A0A177WY85_BATDL</name>
<accession>A0A177WY85</accession>
<reference evidence="2 3" key="1">
    <citation type="submission" date="2006-10" db="EMBL/GenBank/DDBJ databases">
        <title>The Genome Sequence of Batrachochytrium dendrobatidis JEL423.</title>
        <authorList>
            <consortium name="The Broad Institute Genome Sequencing Platform"/>
            <person name="Birren B."/>
            <person name="Lander E."/>
            <person name="Galagan J."/>
            <person name="Cuomo C."/>
            <person name="Devon K."/>
            <person name="Jaffe D."/>
            <person name="Butler J."/>
            <person name="Alvarez P."/>
            <person name="Gnerre S."/>
            <person name="Grabherr M."/>
            <person name="Kleber M."/>
            <person name="Mauceli E."/>
            <person name="Brockman W."/>
            <person name="Young S."/>
            <person name="LaButti K."/>
            <person name="Sykes S."/>
            <person name="DeCaprio D."/>
            <person name="Crawford M."/>
            <person name="Koehrsen M."/>
            <person name="Engels R."/>
            <person name="Montgomery P."/>
            <person name="Pearson M."/>
            <person name="Howarth C."/>
            <person name="Larson L."/>
            <person name="White J."/>
            <person name="O'Leary S."/>
            <person name="Kodira C."/>
            <person name="Zeng Q."/>
            <person name="Yandava C."/>
            <person name="Alvarado L."/>
            <person name="Longcore J."/>
            <person name="James T."/>
        </authorList>
    </citation>
    <scope>NUCLEOTIDE SEQUENCE [LARGE SCALE GENOMIC DNA]</scope>
    <source>
        <strain evidence="2 3">JEL423</strain>
    </source>
</reference>
<proteinExistence type="predicted"/>